<gene>
    <name evidence="3" type="ORF">PSTT_08041</name>
</gene>
<keyword evidence="4" id="KW-1185">Reference proteome</keyword>
<evidence type="ECO:0000313" key="4">
    <source>
        <dbReference type="Proteomes" id="UP000239156"/>
    </source>
</evidence>
<dbReference type="Pfam" id="PF20515">
    <property type="entry name" value="2OG-FeII_Oxy_6"/>
    <property type="match status" value="1"/>
</dbReference>
<feature type="domain" description="Tet-like 2OG-Fe(II) oxygenase" evidence="2">
    <location>
        <begin position="181"/>
        <end position="252"/>
    </location>
</feature>
<dbReference type="AlphaFoldDB" id="A0A2S4VEE5"/>
<proteinExistence type="predicted"/>
<protein>
    <recommendedName>
        <fullName evidence="2">Tet-like 2OG-Fe(II) oxygenase domain-containing protein</fullName>
    </recommendedName>
</protein>
<dbReference type="VEuPathDB" id="FungiDB:PSHT_16550"/>
<sequence length="307" mass="34640">IKRTQTAADLDGEILPGNQAKVKYVIVTHSLTFNEPLGVVNGDLFRPEEEHQQDRNDLGETWGLEEEEQQSDCLPSGDEILIPNRNRCPRIMLTPAELAMDNPTEEEESDEIYSPSKKKATQKKKKHQTPLTPAERAMDEDSNEDDDNMIQKARFNSLEIVSSHGGTTAGIKFHPFATMDPNLKARFQHVAHHLVAQSSFQNPNKSNGPAHSGEMFSLGWRKGYEEDTTLATTGIAEKVSQDRLGYEYKEKRWREGLDDDKSGFPCTLHNPTEPSEINTIPIPRKYKLTPSNFQFIFNQVASFLIDG</sequence>
<feature type="region of interest" description="Disordered" evidence="1">
    <location>
        <begin position="97"/>
        <end position="145"/>
    </location>
</feature>
<dbReference type="VEuPathDB" id="FungiDB:PSTT_08041"/>
<organism evidence="3 4">
    <name type="scientific">Puccinia striiformis</name>
    <dbReference type="NCBI Taxonomy" id="27350"/>
    <lineage>
        <taxon>Eukaryota</taxon>
        <taxon>Fungi</taxon>
        <taxon>Dikarya</taxon>
        <taxon>Basidiomycota</taxon>
        <taxon>Pucciniomycotina</taxon>
        <taxon>Pucciniomycetes</taxon>
        <taxon>Pucciniales</taxon>
        <taxon>Pucciniaceae</taxon>
        <taxon>Puccinia</taxon>
    </lineage>
</organism>
<dbReference type="EMBL" id="PKSL01000071">
    <property type="protein sequence ID" value="POW07770.1"/>
    <property type="molecule type" value="Genomic_DNA"/>
</dbReference>
<evidence type="ECO:0000256" key="1">
    <source>
        <dbReference type="SAM" id="MobiDB-lite"/>
    </source>
</evidence>
<comment type="caution">
    <text evidence="3">The sequence shown here is derived from an EMBL/GenBank/DDBJ whole genome shotgun (WGS) entry which is preliminary data.</text>
</comment>
<accession>A0A2S4VEE5</accession>
<dbReference type="Proteomes" id="UP000239156">
    <property type="component" value="Unassembled WGS sequence"/>
</dbReference>
<reference evidence="3" key="1">
    <citation type="submission" date="2017-12" db="EMBL/GenBank/DDBJ databases">
        <title>Gene loss provides genomic basis for host adaptation in cereal stripe rust fungi.</title>
        <authorList>
            <person name="Xia C."/>
        </authorList>
    </citation>
    <scope>NUCLEOTIDE SEQUENCE [LARGE SCALE GENOMIC DNA]</scope>
    <source>
        <strain evidence="3">93-210</strain>
    </source>
</reference>
<name>A0A2S4VEE5_9BASI</name>
<evidence type="ECO:0000259" key="2">
    <source>
        <dbReference type="Pfam" id="PF20515"/>
    </source>
</evidence>
<evidence type="ECO:0000313" key="3">
    <source>
        <dbReference type="EMBL" id="POW07770.1"/>
    </source>
</evidence>
<feature type="non-terminal residue" evidence="3">
    <location>
        <position position="1"/>
    </location>
</feature>
<dbReference type="InterPro" id="IPR046798">
    <property type="entry name" value="2OG-FeII_Oxy_6"/>
</dbReference>
<feature type="compositionally biased region" description="Basic residues" evidence="1">
    <location>
        <begin position="116"/>
        <end position="128"/>
    </location>
</feature>